<dbReference type="Pfam" id="PF20514">
    <property type="entry name" value="WHD_ROXA"/>
    <property type="match status" value="1"/>
</dbReference>
<keyword evidence="8" id="KW-1185">Reference proteome</keyword>
<evidence type="ECO:0000256" key="4">
    <source>
        <dbReference type="ARBA" id="ARBA00023002"/>
    </source>
</evidence>
<sequence>MKLSNFDIPAFVQDHWQKKPLMIPNPWEAWRNPLSADELAGLACEEEVESRLVTSGAEGRETGWALEHGPIPEQRFSTLGESDWTLLVQAVDQYVPEVAALIEPFRFIPDWRIDDIMVSYAADGGGVGPHFDQYDVFLIQGAGQRRWQIGQACDEETLLLPHDDLRLLAEFEPQEEWICGPGDILYLPPGIAHNGTAVGDDCLTYSIGFRAPSTSELIGYWSDDMLADLVKDARFADPDLMLQENPGEIRAEALDRMHEMIRSRFDDRDAFRRWFGQYGSIPKYAEHVDAPNTEQSETDIAARLDAGSRLFRNPSSRFLFVRKGDNSLTLFANGHSHDCSGARARFAEQLCAVPAGQGTIEPGPDENILSLVTALVNQGSLVFWDDQD</sequence>
<dbReference type="InterPro" id="IPR046799">
    <property type="entry name" value="ROXA-like_wH"/>
</dbReference>
<dbReference type="AlphaFoldDB" id="A0A1N6DAN9"/>
<dbReference type="Gene3D" id="3.40.366.30">
    <property type="entry name" value="50S ribosomal protein L16 arginine hydroxylase, Chain A, Domain 2"/>
    <property type="match status" value="1"/>
</dbReference>
<dbReference type="PANTHER" id="PTHR13096">
    <property type="entry name" value="MINA53 MYC INDUCED NUCLEAR ANTIGEN"/>
    <property type="match status" value="1"/>
</dbReference>
<feature type="domain" description="JmjC" evidence="6">
    <location>
        <begin position="97"/>
        <end position="226"/>
    </location>
</feature>
<dbReference type="PANTHER" id="PTHR13096:SF8">
    <property type="entry name" value="RIBOSOMAL OXYGENASE 1"/>
    <property type="match status" value="1"/>
</dbReference>
<keyword evidence="7" id="KW-0687">Ribonucleoprotein</keyword>
<dbReference type="Gene3D" id="2.60.120.650">
    <property type="entry name" value="Cupin"/>
    <property type="match status" value="1"/>
</dbReference>
<reference evidence="8" key="1">
    <citation type="submission" date="2016-11" db="EMBL/GenBank/DDBJ databases">
        <authorList>
            <person name="Varghese N."/>
            <person name="Submissions S."/>
        </authorList>
    </citation>
    <scope>NUCLEOTIDE SEQUENCE [LARGE SCALE GENOMIC DNA]</scope>
    <source>
        <strain evidence="8">DSM 22363</strain>
    </source>
</reference>
<gene>
    <name evidence="7" type="ORF">SAMN02745824_1764</name>
</gene>
<keyword evidence="4" id="KW-0560">Oxidoreductase</keyword>
<accession>A0A1N6DAN9</accession>
<keyword evidence="3" id="KW-0223">Dioxygenase</keyword>
<dbReference type="GO" id="GO:0016706">
    <property type="term" value="F:2-oxoglutarate-dependent dioxygenase activity"/>
    <property type="evidence" value="ECO:0007669"/>
    <property type="project" value="TreeGrafter"/>
</dbReference>
<keyword evidence="7" id="KW-0689">Ribosomal protein</keyword>
<dbReference type="SUPFAM" id="SSF51197">
    <property type="entry name" value="Clavaminate synthase-like"/>
    <property type="match status" value="1"/>
</dbReference>
<organism evidence="7 8">
    <name type="scientific">Parasphingorhabdus marina DSM 22363</name>
    <dbReference type="NCBI Taxonomy" id="1123272"/>
    <lineage>
        <taxon>Bacteria</taxon>
        <taxon>Pseudomonadati</taxon>
        <taxon>Pseudomonadota</taxon>
        <taxon>Alphaproteobacteria</taxon>
        <taxon>Sphingomonadales</taxon>
        <taxon>Sphingomonadaceae</taxon>
        <taxon>Parasphingorhabdus</taxon>
    </lineage>
</organism>
<dbReference type="RefSeq" id="WP_074205002.1">
    <property type="nucleotide sequence ID" value="NZ_FSQW01000001.1"/>
</dbReference>
<evidence type="ECO:0000256" key="3">
    <source>
        <dbReference type="ARBA" id="ARBA00022964"/>
    </source>
</evidence>
<dbReference type="GO" id="GO:0046872">
    <property type="term" value="F:metal ion binding"/>
    <property type="evidence" value="ECO:0007669"/>
    <property type="project" value="UniProtKB-KW"/>
</dbReference>
<keyword evidence="5" id="KW-0408">Iron</keyword>
<dbReference type="InterPro" id="IPR003347">
    <property type="entry name" value="JmjC_dom"/>
</dbReference>
<dbReference type="Proteomes" id="UP000185192">
    <property type="component" value="Unassembled WGS sequence"/>
</dbReference>
<dbReference type="GO" id="GO:0005840">
    <property type="term" value="C:ribosome"/>
    <property type="evidence" value="ECO:0007669"/>
    <property type="project" value="UniProtKB-KW"/>
</dbReference>
<evidence type="ECO:0000256" key="5">
    <source>
        <dbReference type="ARBA" id="ARBA00023004"/>
    </source>
</evidence>
<comment type="cofactor">
    <cofactor evidence="1">
        <name>Fe(2+)</name>
        <dbReference type="ChEBI" id="CHEBI:29033"/>
    </cofactor>
</comment>
<name>A0A1N6DAN9_9SPHN</name>
<proteinExistence type="predicted"/>
<dbReference type="Pfam" id="PF08007">
    <property type="entry name" value="JmjC_2"/>
    <property type="match status" value="1"/>
</dbReference>
<evidence type="ECO:0000313" key="7">
    <source>
        <dbReference type="EMBL" id="SIN67860.1"/>
    </source>
</evidence>
<dbReference type="PROSITE" id="PS51184">
    <property type="entry name" value="JMJC"/>
    <property type="match status" value="1"/>
</dbReference>
<keyword evidence="2" id="KW-0479">Metal-binding</keyword>
<dbReference type="OrthoDB" id="9764016at2"/>
<evidence type="ECO:0000313" key="8">
    <source>
        <dbReference type="Proteomes" id="UP000185192"/>
    </source>
</evidence>
<dbReference type="InterPro" id="IPR039994">
    <property type="entry name" value="NO66-like"/>
</dbReference>
<dbReference type="SMART" id="SM00558">
    <property type="entry name" value="JmjC"/>
    <property type="match status" value="1"/>
</dbReference>
<evidence type="ECO:0000259" key="6">
    <source>
        <dbReference type="PROSITE" id="PS51184"/>
    </source>
</evidence>
<evidence type="ECO:0000256" key="2">
    <source>
        <dbReference type="ARBA" id="ARBA00022723"/>
    </source>
</evidence>
<dbReference type="STRING" id="1123272.SAMN02745824_1764"/>
<dbReference type="EMBL" id="FSQW01000001">
    <property type="protein sequence ID" value="SIN67860.1"/>
    <property type="molecule type" value="Genomic_DNA"/>
</dbReference>
<protein>
    <submittedName>
        <fullName evidence="7">50S ribosomal protein L16 3-hydroxylase</fullName>
    </submittedName>
</protein>
<evidence type="ECO:0000256" key="1">
    <source>
        <dbReference type="ARBA" id="ARBA00001954"/>
    </source>
</evidence>